<feature type="domain" description="Protein kinase" evidence="3">
    <location>
        <begin position="83"/>
        <end position="197"/>
    </location>
</feature>
<dbReference type="Pfam" id="PF00069">
    <property type="entry name" value="Pkinase"/>
    <property type="match status" value="1"/>
</dbReference>
<dbReference type="EMBL" id="BRYB01003625">
    <property type="protein sequence ID" value="GMI39765.1"/>
    <property type="molecule type" value="Genomic_DNA"/>
</dbReference>
<dbReference type="SMART" id="SM00220">
    <property type="entry name" value="S_TKc"/>
    <property type="match status" value="1"/>
</dbReference>
<accession>A0ABQ6N539</accession>
<keyword evidence="1" id="KW-0547">Nucleotide-binding</keyword>
<dbReference type="SUPFAM" id="SSF56112">
    <property type="entry name" value="Protein kinase-like (PK-like)"/>
    <property type="match status" value="1"/>
</dbReference>
<dbReference type="InterPro" id="IPR011009">
    <property type="entry name" value="Kinase-like_dom_sf"/>
</dbReference>
<dbReference type="PANTHER" id="PTHR24347">
    <property type="entry name" value="SERINE/THREONINE-PROTEIN KINASE"/>
    <property type="match status" value="1"/>
</dbReference>
<dbReference type="PROSITE" id="PS50011">
    <property type="entry name" value="PROTEIN_KINASE_DOM"/>
    <property type="match status" value="1"/>
</dbReference>
<reference evidence="4 5" key="1">
    <citation type="journal article" date="2023" name="Commun. Biol.">
        <title>Genome analysis of Parmales, the sister group of diatoms, reveals the evolutionary specialization of diatoms from phago-mixotrophs to photoautotrophs.</title>
        <authorList>
            <person name="Ban H."/>
            <person name="Sato S."/>
            <person name="Yoshikawa S."/>
            <person name="Yamada K."/>
            <person name="Nakamura Y."/>
            <person name="Ichinomiya M."/>
            <person name="Sato N."/>
            <person name="Blanc-Mathieu R."/>
            <person name="Endo H."/>
            <person name="Kuwata A."/>
            <person name="Ogata H."/>
        </authorList>
    </citation>
    <scope>NUCLEOTIDE SEQUENCE [LARGE SCALE GENOMIC DNA]</scope>
</reference>
<dbReference type="Proteomes" id="UP001165060">
    <property type="component" value="Unassembled WGS sequence"/>
</dbReference>
<feature type="region of interest" description="Disordered" evidence="2">
    <location>
        <begin position="1"/>
        <end position="77"/>
    </location>
</feature>
<dbReference type="PROSITE" id="PS00107">
    <property type="entry name" value="PROTEIN_KINASE_ATP"/>
    <property type="match status" value="1"/>
</dbReference>
<evidence type="ECO:0000259" key="3">
    <source>
        <dbReference type="PROSITE" id="PS50011"/>
    </source>
</evidence>
<evidence type="ECO:0000313" key="5">
    <source>
        <dbReference type="Proteomes" id="UP001165060"/>
    </source>
</evidence>
<dbReference type="Gene3D" id="1.10.510.10">
    <property type="entry name" value="Transferase(Phosphotransferase) domain 1"/>
    <property type="match status" value="1"/>
</dbReference>
<gene>
    <name evidence="4" type="ORF">TeGR_g8276</name>
</gene>
<comment type="caution">
    <text evidence="4">The sequence shown here is derived from an EMBL/GenBank/DDBJ whole genome shotgun (WGS) entry which is preliminary data.</text>
</comment>
<sequence length="197" mass="21562">MGCCFGRPSSGRPYDPLGTPLPDTPSTSRAPRVGYGSLGGLEREPSGRGGKQERGKERKPLLGLGPEPPARRGASPGQLTDKYVLKEVLGVGSTSTCHRCLSISTSRAYACKVIDKRHIEQRFRGLLEQFNVEIDALRELRHPGIIELEDVYVTPEKIYMVMELMGGGELFDYVVEKGTLTEEEASRIVNKVTSAVV</sequence>
<evidence type="ECO:0000256" key="2">
    <source>
        <dbReference type="SAM" id="MobiDB-lite"/>
    </source>
</evidence>
<name>A0ABQ6N539_9STRA</name>
<protein>
    <recommendedName>
        <fullName evidence="3">Protein kinase domain-containing protein</fullName>
    </recommendedName>
</protein>
<feature type="compositionally biased region" description="Basic and acidic residues" evidence="2">
    <location>
        <begin position="41"/>
        <end position="60"/>
    </location>
</feature>
<feature type="non-terminal residue" evidence="4">
    <location>
        <position position="197"/>
    </location>
</feature>
<organism evidence="4 5">
    <name type="scientific">Tetraparma gracilis</name>
    <dbReference type="NCBI Taxonomy" id="2962635"/>
    <lineage>
        <taxon>Eukaryota</taxon>
        <taxon>Sar</taxon>
        <taxon>Stramenopiles</taxon>
        <taxon>Ochrophyta</taxon>
        <taxon>Bolidophyceae</taxon>
        <taxon>Parmales</taxon>
        <taxon>Triparmaceae</taxon>
        <taxon>Tetraparma</taxon>
    </lineage>
</organism>
<keyword evidence="1" id="KW-0067">ATP-binding</keyword>
<dbReference type="Gene3D" id="3.30.200.20">
    <property type="entry name" value="Phosphorylase Kinase, domain 1"/>
    <property type="match status" value="1"/>
</dbReference>
<dbReference type="InterPro" id="IPR017441">
    <property type="entry name" value="Protein_kinase_ATP_BS"/>
</dbReference>
<dbReference type="InterPro" id="IPR000719">
    <property type="entry name" value="Prot_kinase_dom"/>
</dbReference>
<keyword evidence="5" id="KW-1185">Reference proteome</keyword>
<feature type="binding site" evidence="1">
    <location>
        <position position="112"/>
    </location>
    <ligand>
        <name>ATP</name>
        <dbReference type="ChEBI" id="CHEBI:30616"/>
    </ligand>
</feature>
<evidence type="ECO:0000256" key="1">
    <source>
        <dbReference type="PROSITE-ProRule" id="PRU10141"/>
    </source>
</evidence>
<proteinExistence type="predicted"/>
<evidence type="ECO:0000313" key="4">
    <source>
        <dbReference type="EMBL" id="GMI39765.1"/>
    </source>
</evidence>